<proteinExistence type="predicted"/>
<name>A0A0C3PRW5_9AGAM</name>
<dbReference type="Gene3D" id="3.30.710.10">
    <property type="entry name" value="Potassium Channel Kv1.1, Chain A"/>
    <property type="match status" value="1"/>
</dbReference>
<reference evidence="1 2" key="1">
    <citation type="submission" date="2014-04" db="EMBL/GenBank/DDBJ databases">
        <authorList>
            <consortium name="DOE Joint Genome Institute"/>
            <person name="Kuo A."/>
            <person name="Girlanda M."/>
            <person name="Perotto S."/>
            <person name="Kohler A."/>
            <person name="Nagy L.G."/>
            <person name="Floudas D."/>
            <person name="Copeland A."/>
            <person name="Barry K.W."/>
            <person name="Cichocki N."/>
            <person name="Veneault-Fourrey C."/>
            <person name="LaButti K."/>
            <person name="Lindquist E.A."/>
            <person name="Lipzen A."/>
            <person name="Lundell T."/>
            <person name="Morin E."/>
            <person name="Murat C."/>
            <person name="Sun H."/>
            <person name="Tunlid A."/>
            <person name="Henrissat B."/>
            <person name="Grigoriev I.V."/>
            <person name="Hibbett D.S."/>
            <person name="Martin F."/>
            <person name="Nordberg H.P."/>
            <person name="Cantor M.N."/>
            <person name="Hua S.X."/>
        </authorList>
    </citation>
    <scope>NUCLEOTIDE SEQUENCE [LARGE SCALE GENOMIC DNA]</scope>
    <source>
        <strain evidence="1 2">MUT 4182</strain>
    </source>
</reference>
<evidence type="ECO:0008006" key="3">
    <source>
        <dbReference type="Google" id="ProtNLM"/>
    </source>
</evidence>
<dbReference type="EMBL" id="KN823388">
    <property type="protein sequence ID" value="KIO17405.1"/>
    <property type="molecule type" value="Genomic_DNA"/>
</dbReference>
<gene>
    <name evidence="1" type="ORF">M407DRAFT_246750</name>
</gene>
<accession>A0A0C3PRW5</accession>
<dbReference type="AlphaFoldDB" id="A0A0C3PRW5"/>
<evidence type="ECO:0000313" key="1">
    <source>
        <dbReference type="EMBL" id="KIO17405.1"/>
    </source>
</evidence>
<dbReference type="Proteomes" id="UP000054248">
    <property type="component" value="Unassembled WGS sequence"/>
</dbReference>
<protein>
    <recommendedName>
        <fullName evidence="3">BTB domain-containing protein</fullName>
    </recommendedName>
</protein>
<organism evidence="1 2">
    <name type="scientific">Tulasnella calospora MUT 4182</name>
    <dbReference type="NCBI Taxonomy" id="1051891"/>
    <lineage>
        <taxon>Eukaryota</taxon>
        <taxon>Fungi</taxon>
        <taxon>Dikarya</taxon>
        <taxon>Basidiomycota</taxon>
        <taxon>Agaricomycotina</taxon>
        <taxon>Agaricomycetes</taxon>
        <taxon>Cantharellales</taxon>
        <taxon>Tulasnellaceae</taxon>
        <taxon>Tulasnella</taxon>
    </lineage>
</organism>
<dbReference type="OrthoDB" id="10366457at2759"/>
<sequence length="248" mass="27681">MPPGDGKRPNGETDDDPVVLPSSVVTVERFELFLAWLYQDREVPASLHEASTLLHLADYLDVPHLLKRMSAYVLALPSDSLPPAERIYLHRRYHLSDKQWLSDAFSNILEGSFAKLTIADLALLGIPTVHRLIPIFAKLERHRTTLAVKPPPATHETDCKDHDKCEVSWITFWANRISPLLLSETSPASGLKITRNLSTWSVSPWAAGMNYSCLWATANGVSALTNIITADQSFIVTAVSDLVDFHDW</sequence>
<reference evidence="2" key="2">
    <citation type="submission" date="2015-01" db="EMBL/GenBank/DDBJ databases">
        <title>Evolutionary Origins and Diversification of the Mycorrhizal Mutualists.</title>
        <authorList>
            <consortium name="DOE Joint Genome Institute"/>
            <consortium name="Mycorrhizal Genomics Consortium"/>
            <person name="Kohler A."/>
            <person name="Kuo A."/>
            <person name="Nagy L.G."/>
            <person name="Floudas D."/>
            <person name="Copeland A."/>
            <person name="Barry K.W."/>
            <person name="Cichocki N."/>
            <person name="Veneault-Fourrey C."/>
            <person name="LaButti K."/>
            <person name="Lindquist E.A."/>
            <person name="Lipzen A."/>
            <person name="Lundell T."/>
            <person name="Morin E."/>
            <person name="Murat C."/>
            <person name="Riley R."/>
            <person name="Ohm R."/>
            <person name="Sun H."/>
            <person name="Tunlid A."/>
            <person name="Henrissat B."/>
            <person name="Grigoriev I.V."/>
            <person name="Hibbett D.S."/>
            <person name="Martin F."/>
        </authorList>
    </citation>
    <scope>NUCLEOTIDE SEQUENCE [LARGE SCALE GENOMIC DNA]</scope>
    <source>
        <strain evidence="2">MUT 4182</strain>
    </source>
</reference>
<keyword evidence="2" id="KW-1185">Reference proteome</keyword>
<dbReference type="InterPro" id="IPR011333">
    <property type="entry name" value="SKP1/BTB/POZ_sf"/>
</dbReference>
<evidence type="ECO:0000313" key="2">
    <source>
        <dbReference type="Proteomes" id="UP000054248"/>
    </source>
</evidence>
<dbReference type="HOGENOM" id="CLU_047592_4_1_1"/>